<reference evidence="2" key="1">
    <citation type="journal article" date="2022" name="Mol. Ecol. Resour.">
        <title>The genomes of chicory, endive, great burdock and yacon provide insights into Asteraceae palaeo-polyploidization history and plant inulin production.</title>
        <authorList>
            <person name="Fan W."/>
            <person name="Wang S."/>
            <person name="Wang H."/>
            <person name="Wang A."/>
            <person name="Jiang F."/>
            <person name="Liu H."/>
            <person name="Zhao H."/>
            <person name="Xu D."/>
            <person name="Zhang Y."/>
        </authorList>
    </citation>
    <scope>NUCLEOTIDE SEQUENCE [LARGE SCALE GENOMIC DNA]</scope>
    <source>
        <strain evidence="2">cv. Niubang</strain>
    </source>
</reference>
<evidence type="ECO:0000313" key="2">
    <source>
        <dbReference type="Proteomes" id="UP001055879"/>
    </source>
</evidence>
<gene>
    <name evidence="1" type="ORF">L6452_01544</name>
</gene>
<name>A0ACB9FIF9_ARCLA</name>
<dbReference type="Proteomes" id="UP001055879">
    <property type="component" value="Linkage Group LG01"/>
</dbReference>
<comment type="caution">
    <text evidence="1">The sequence shown here is derived from an EMBL/GenBank/DDBJ whole genome shotgun (WGS) entry which is preliminary data.</text>
</comment>
<sequence length="294" mass="33340">MDRNPKAKTSGTSGVQIIARSTQRTAQTSAVKIAKGKGEHKMLPTDVQIKLKGKQQAIPDYNSDSDFEEHHNDPVRHLVARTRNLKDKKLEKRVKQPRAVVGIRTRTSPMILHQTIDDLNNEQKVPIGGIDLTTTDETDEGKELATIWKQQYQKGSPRPTNLLYAEATVWENDDINTNEAPLKKWSMESLRKRQTDAIKGGGFHVAILRVTGHTLEQNHVNTNKEAPSPTNDENSDIDEKKEFIIDLNEKFSILMRTKVDAQAVIMKAKQKFPLDSIFERYEDELAVLFNETAF</sequence>
<accession>A0ACB9FIF9</accession>
<dbReference type="EMBL" id="CM042047">
    <property type="protein sequence ID" value="KAI3770412.1"/>
    <property type="molecule type" value="Genomic_DNA"/>
</dbReference>
<protein>
    <submittedName>
        <fullName evidence="1">Uncharacterized protein</fullName>
    </submittedName>
</protein>
<keyword evidence="2" id="KW-1185">Reference proteome</keyword>
<evidence type="ECO:0000313" key="1">
    <source>
        <dbReference type="EMBL" id="KAI3770412.1"/>
    </source>
</evidence>
<organism evidence="1 2">
    <name type="scientific">Arctium lappa</name>
    <name type="common">Greater burdock</name>
    <name type="synonym">Lappa major</name>
    <dbReference type="NCBI Taxonomy" id="4217"/>
    <lineage>
        <taxon>Eukaryota</taxon>
        <taxon>Viridiplantae</taxon>
        <taxon>Streptophyta</taxon>
        <taxon>Embryophyta</taxon>
        <taxon>Tracheophyta</taxon>
        <taxon>Spermatophyta</taxon>
        <taxon>Magnoliopsida</taxon>
        <taxon>eudicotyledons</taxon>
        <taxon>Gunneridae</taxon>
        <taxon>Pentapetalae</taxon>
        <taxon>asterids</taxon>
        <taxon>campanulids</taxon>
        <taxon>Asterales</taxon>
        <taxon>Asteraceae</taxon>
        <taxon>Carduoideae</taxon>
        <taxon>Cardueae</taxon>
        <taxon>Arctiinae</taxon>
        <taxon>Arctium</taxon>
    </lineage>
</organism>
<reference evidence="1 2" key="2">
    <citation type="journal article" date="2022" name="Mol. Ecol. Resour.">
        <title>The genomes of chicory, endive, great burdock and yacon provide insights into Asteraceae paleo-polyploidization history and plant inulin production.</title>
        <authorList>
            <person name="Fan W."/>
            <person name="Wang S."/>
            <person name="Wang H."/>
            <person name="Wang A."/>
            <person name="Jiang F."/>
            <person name="Liu H."/>
            <person name="Zhao H."/>
            <person name="Xu D."/>
            <person name="Zhang Y."/>
        </authorList>
    </citation>
    <scope>NUCLEOTIDE SEQUENCE [LARGE SCALE GENOMIC DNA]</scope>
    <source>
        <strain evidence="2">cv. Niubang</strain>
    </source>
</reference>
<proteinExistence type="predicted"/>